<feature type="compositionally biased region" description="Acidic residues" evidence="1">
    <location>
        <begin position="372"/>
        <end position="382"/>
    </location>
</feature>
<dbReference type="PANTHER" id="PTHR46584:SF1">
    <property type="entry name" value="HMG DOMAIN-CONTAINING PROTEIN 4"/>
    <property type="match status" value="1"/>
</dbReference>
<feature type="compositionally biased region" description="Basic residues" evidence="1">
    <location>
        <begin position="260"/>
        <end position="275"/>
    </location>
</feature>
<feature type="compositionally biased region" description="Basic residues" evidence="1">
    <location>
        <begin position="1"/>
        <end position="10"/>
    </location>
</feature>
<dbReference type="GO" id="GO:0003677">
    <property type="term" value="F:DNA binding"/>
    <property type="evidence" value="ECO:0007669"/>
    <property type="project" value="UniProtKB-UniRule"/>
</dbReference>
<name>A0A8J1URY4_OWEFU</name>
<feature type="compositionally biased region" description="Basic residues" evidence="1">
    <location>
        <begin position="456"/>
        <end position="472"/>
    </location>
</feature>
<dbReference type="InterPro" id="IPR042477">
    <property type="entry name" value="HMGXB4"/>
</dbReference>
<feature type="region of interest" description="Disordered" evidence="1">
    <location>
        <begin position="448"/>
        <end position="474"/>
    </location>
</feature>
<organism evidence="2 3">
    <name type="scientific">Owenia fusiformis</name>
    <name type="common">Polychaete worm</name>
    <dbReference type="NCBI Taxonomy" id="6347"/>
    <lineage>
        <taxon>Eukaryota</taxon>
        <taxon>Metazoa</taxon>
        <taxon>Spiralia</taxon>
        <taxon>Lophotrochozoa</taxon>
        <taxon>Annelida</taxon>
        <taxon>Polychaeta</taxon>
        <taxon>Sedentaria</taxon>
        <taxon>Canalipalpata</taxon>
        <taxon>Sabellida</taxon>
        <taxon>Oweniida</taxon>
        <taxon>Oweniidae</taxon>
        <taxon>Owenia</taxon>
    </lineage>
</organism>
<feature type="compositionally biased region" description="Basic residues" evidence="1">
    <location>
        <begin position="405"/>
        <end position="414"/>
    </location>
</feature>
<dbReference type="EMBL" id="CAIIXF020000001">
    <property type="protein sequence ID" value="CAH1772398.1"/>
    <property type="molecule type" value="Genomic_DNA"/>
</dbReference>
<gene>
    <name evidence="2" type="ORF">OFUS_LOCUS167</name>
</gene>
<evidence type="ECO:0000313" key="3">
    <source>
        <dbReference type="Proteomes" id="UP000749559"/>
    </source>
</evidence>
<dbReference type="Pfam" id="PF00505">
    <property type="entry name" value="HMG_box"/>
    <property type="match status" value="1"/>
</dbReference>
<reference evidence="2" key="1">
    <citation type="submission" date="2022-03" db="EMBL/GenBank/DDBJ databases">
        <authorList>
            <person name="Martin C."/>
        </authorList>
    </citation>
    <scope>NUCLEOTIDE SEQUENCE</scope>
</reference>
<comment type="caution">
    <text evidence="2">The sequence shown here is derived from an EMBL/GenBank/DDBJ whole genome shotgun (WGS) entry which is preliminary data.</text>
</comment>
<evidence type="ECO:0000313" key="2">
    <source>
        <dbReference type="EMBL" id="CAH1772398.1"/>
    </source>
</evidence>
<feature type="compositionally biased region" description="Basic residues" evidence="1">
    <location>
        <begin position="219"/>
        <end position="230"/>
    </location>
</feature>
<dbReference type="SUPFAM" id="SSF47095">
    <property type="entry name" value="HMG-box"/>
    <property type="match status" value="1"/>
</dbReference>
<protein>
    <submittedName>
        <fullName evidence="2">Uncharacterized protein</fullName>
    </submittedName>
</protein>
<dbReference type="PANTHER" id="PTHR46584">
    <property type="entry name" value="HMG DOMAIN-CONTAINING PROTEIN 4"/>
    <property type="match status" value="1"/>
</dbReference>
<accession>A0A8J1URY4</accession>
<feature type="compositionally biased region" description="Acidic residues" evidence="1">
    <location>
        <begin position="69"/>
        <end position="82"/>
    </location>
</feature>
<feature type="region of interest" description="Disordered" evidence="1">
    <location>
        <begin position="1"/>
        <end position="328"/>
    </location>
</feature>
<dbReference type="OrthoDB" id="4777606at2759"/>
<evidence type="ECO:0000256" key="1">
    <source>
        <dbReference type="SAM" id="MobiDB-lite"/>
    </source>
</evidence>
<dbReference type="AlphaFoldDB" id="A0A8J1URY4"/>
<dbReference type="Gene3D" id="1.10.30.10">
    <property type="entry name" value="High mobility group box domain"/>
    <property type="match status" value="1"/>
</dbReference>
<dbReference type="CDD" id="cd00084">
    <property type="entry name" value="HMG-box_SF"/>
    <property type="match status" value="1"/>
</dbReference>
<dbReference type="InterPro" id="IPR009071">
    <property type="entry name" value="HMG_box_dom"/>
</dbReference>
<dbReference type="PROSITE" id="PS50118">
    <property type="entry name" value="HMG_BOX_2"/>
    <property type="match status" value="1"/>
</dbReference>
<feature type="compositionally biased region" description="Polar residues" evidence="1">
    <location>
        <begin position="184"/>
        <end position="194"/>
    </location>
</feature>
<proteinExistence type="predicted"/>
<dbReference type="Proteomes" id="UP000749559">
    <property type="component" value="Unassembled WGS sequence"/>
</dbReference>
<dbReference type="GO" id="GO:0005634">
    <property type="term" value="C:nucleus"/>
    <property type="evidence" value="ECO:0007669"/>
    <property type="project" value="UniProtKB-UniRule"/>
</dbReference>
<dbReference type="InterPro" id="IPR036910">
    <property type="entry name" value="HMG_box_dom_sf"/>
</dbReference>
<keyword evidence="3" id="KW-1185">Reference proteome</keyword>
<feature type="compositionally biased region" description="Basic residues" evidence="1">
    <location>
        <begin position="308"/>
        <end position="323"/>
    </location>
</feature>
<feature type="region of interest" description="Disordered" evidence="1">
    <location>
        <begin position="353"/>
        <end position="414"/>
    </location>
</feature>
<sequence length="672" mass="73571">MASKPRKRKASSKDDGDAEDYLTKPKKTKDAVDEDEDDAANGSPFKYTQPVVSRSTGRIRKKSSKLREMEEDAMADAEELEQLEDHKTNVNASKKKSMKSEPTSPLASMGSPKDSPVTAKSPKKSKSAPVVQEASPGKDDESMIKLLLTSPAPSVATLDTDAATKSTTKKSKSVQLEEVMQPQDVETQSDNTSALKLKIHLGSDPGVETVVASSEQKPKKAPKKTPKKKKDVTAEVETNPGMAIEPMDDPLVVATPPPKSAKKPAKPKIPKTPKIPKKEIKFESEESELELGGSVFASEAPSPVKTAKTPKVKKPKAPKKPKKSIASEMESITVERCFDEPEDEIPVHEVVLPSMLHDEDESETIETTVETVENEPIEDESEGSFLGGSTEVKPTFKLPKEPKPKKAKTQKVPKVNKKVKIGEDGGELLPGSSEEMLSQDSPQQFECLKSGEVVKRKGKHQSASKKKRRRRSGPTAYMLYCKSIRGRIQEQKPDLDFATTSKMLGERWHGLPEKEKMNWKRKAKRICKKTMEQNMQQVVKKSNENQYIKAQGKRYGTMTKRQMTGHIKGMASNVSGALELGASMSKTTSTNPVDGAAHLKLLGDSLTLIGTRLIDHKGFIAVQGSLSVLLDSLISALGPLTCLTKQLHETNGCSEEQLSEILDNIAYVMPGL</sequence>
<dbReference type="SMART" id="SM00398">
    <property type="entry name" value="HMG"/>
    <property type="match status" value="1"/>
</dbReference>